<sequence length="126" mass="13216">MDSVSPLEQALHAARALVLADLKAVDVADADVVSLVEESISSRRWWVEQWPEGVAYVTGLVAQDVKDGLLERYGRWPLCPVCGAGSGTEGPHALDVEPELGADPHWVCSEAGVVVAPVGSLGTVTG</sequence>
<proteinExistence type="predicted"/>
<evidence type="ECO:0000313" key="1">
    <source>
        <dbReference type="EMBL" id="WWQ65033.1"/>
    </source>
</evidence>
<gene>
    <name evidence="1" type="ORF">V2W30_17925</name>
</gene>
<evidence type="ECO:0000313" key="2">
    <source>
        <dbReference type="Proteomes" id="UP001432251"/>
    </source>
</evidence>
<keyword evidence="2" id="KW-1185">Reference proteome</keyword>
<organism evidence="1 2">
    <name type="scientific">Streptomyces citrinus</name>
    <dbReference type="NCBI Taxonomy" id="3118173"/>
    <lineage>
        <taxon>Bacteria</taxon>
        <taxon>Bacillati</taxon>
        <taxon>Actinomycetota</taxon>
        <taxon>Actinomycetes</taxon>
        <taxon>Kitasatosporales</taxon>
        <taxon>Streptomycetaceae</taxon>
        <taxon>Streptomyces</taxon>
    </lineage>
</organism>
<accession>A0ACD5ACS4</accession>
<name>A0ACD5ACS4_9ACTN</name>
<protein>
    <submittedName>
        <fullName evidence="1">Uncharacterized protein</fullName>
    </submittedName>
</protein>
<reference evidence="1" key="1">
    <citation type="journal article" date="2025" name="Int. J. Syst. Evol. Microbiol.">
        <title>Streptomyces citrinus sp. nov., with yellow diffusible pigment.</title>
        <authorList>
            <person name="He Y."/>
            <person name="Yang E."/>
            <person name="Xu J."/>
            <person name="Sun Y."/>
            <person name="Sun L."/>
        </authorList>
    </citation>
    <scope>NUCLEOTIDE SEQUENCE</scope>
    <source>
        <strain evidence="1">Q6</strain>
    </source>
</reference>
<dbReference type="Proteomes" id="UP001432251">
    <property type="component" value="Chromosome"/>
</dbReference>
<dbReference type="EMBL" id="CP146022">
    <property type="protein sequence ID" value="WWQ65033.1"/>
    <property type="molecule type" value="Genomic_DNA"/>
</dbReference>